<keyword evidence="7" id="KW-0997">Cell inner membrane</keyword>
<evidence type="ECO:0000256" key="5">
    <source>
        <dbReference type="ARBA" id="ARBA00022448"/>
    </source>
</evidence>
<evidence type="ECO:0000256" key="13">
    <source>
        <dbReference type="SAM" id="Phobius"/>
    </source>
</evidence>
<dbReference type="InterPro" id="IPR003400">
    <property type="entry name" value="ExbD"/>
</dbReference>
<keyword evidence="8 12" id="KW-0812">Transmembrane</keyword>
<name>A0A3D9FH81_9SPHN</name>
<dbReference type="PANTHER" id="PTHR30558:SF12">
    <property type="entry name" value="BIOPOLYMER TRANSPORT PROTEIN EXBD"/>
    <property type="match status" value="1"/>
</dbReference>
<protein>
    <submittedName>
        <fullName evidence="14">Biopolymer transport protein ExbD</fullName>
    </submittedName>
</protein>
<keyword evidence="5 12" id="KW-0813">Transport</keyword>
<evidence type="ECO:0000256" key="1">
    <source>
        <dbReference type="ARBA" id="ARBA00003540"/>
    </source>
</evidence>
<evidence type="ECO:0000313" key="14">
    <source>
        <dbReference type="EMBL" id="RED16922.1"/>
    </source>
</evidence>
<evidence type="ECO:0000256" key="10">
    <source>
        <dbReference type="ARBA" id="ARBA00022989"/>
    </source>
</evidence>
<dbReference type="EMBL" id="QRDP01000004">
    <property type="protein sequence ID" value="RED16922.1"/>
    <property type="molecule type" value="Genomic_DNA"/>
</dbReference>
<accession>A0A3D9FH81</accession>
<reference evidence="14 15" key="1">
    <citation type="submission" date="2018-07" db="EMBL/GenBank/DDBJ databases">
        <title>Genomic Encyclopedia of Type Strains, Phase IV (KMG-IV): sequencing the most valuable type-strain genomes for metagenomic binning, comparative biology and taxonomic classification.</title>
        <authorList>
            <person name="Goeker M."/>
        </authorList>
    </citation>
    <scope>NUCLEOTIDE SEQUENCE [LARGE SCALE GENOMIC DNA]</scope>
    <source>
        <strain evidence="14 15">DSM 26725</strain>
    </source>
</reference>
<evidence type="ECO:0000256" key="12">
    <source>
        <dbReference type="RuleBase" id="RU003879"/>
    </source>
</evidence>
<comment type="function">
    <text evidence="1">Involved in the TonB-dependent energy-dependent transport of various receptor-bound substrates.</text>
</comment>
<dbReference type="GO" id="GO:0022857">
    <property type="term" value="F:transmembrane transporter activity"/>
    <property type="evidence" value="ECO:0007669"/>
    <property type="project" value="InterPro"/>
</dbReference>
<evidence type="ECO:0000256" key="2">
    <source>
        <dbReference type="ARBA" id="ARBA00004249"/>
    </source>
</evidence>
<sequence length="139" mass="14665">MASLKPFPNAEPMREINTTPFIDVLLVLLVMFLLALPVMNHKVPLELPVGPATAGVPPPSHALAIGPSGALSWDGEAVSRAGLVARLERMAADPGLPLLEIMAAPNARYEDVDEILADISRAEVTRLGFVGNAAFADGF</sequence>
<dbReference type="Proteomes" id="UP000256310">
    <property type="component" value="Unassembled WGS sequence"/>
</dbReference>
<evidence type="ECO:0000256" key="3">
    <source>
        <dbReference type="ARBA" id="ARBA00005811"/>
    </source>
</evidence>
<dbReference type="RefSeq" id="WP_162843457.1">
    <property type="nucleotide sequence ID" value="NZ_QRDP01000004.1"/>
</dbReference>
<dbReference type="PANTHER" id="PTHR30558">
    <property type="entry name" value="EXBD MEMBRANE COMPONENT OF PMF-DRIVEN MACROMOLECULE IMPORT SYSTEM"/>
    <property type="match status" value="1"/>
</dbReference>
<keyword evidence="10 13" id="KW-1133">Transmembrane helix</keyword>
<evidence type="ECO:0000256" key="11">
    <source>
        <dbReference type="ARBA" id="ARBA00023136"/>
    </source>
</evidence>
<evidence type="ECO:0000313" key="15">
    <source>
        <dbReference type="Proteomes" id="UP000256310"/>
    </source>
</evidence>
<evidence type="ECO:0000256" key="4">
    <source>
        <dbReference type="ARBA" id="ARBA00011471"/>
    </source>
</evidence>
<keyword evidence="11 13" id="KW-0472">Membrane</keyword>
<comment type="subcellular location">
    <subcellularLocation>
        <location evidence="2">Cell inner membrane</location>
        <topology evidence="2">Single-pass type II membrane protein</topology>
    </subcellularLocation>
    <subcellularLocation>
        <location evidence="12">Cell membrane</location>
        <topology evidence="12">Single-pass type II membrane protein</topology>
    </subcellularLocation>
</comment>
<evidence type="ECO:0000256" key="9">
    <source>
        <dbReference type="ARBA" id="ARBA00022927"/>
    </source>
</evidence>
<dbReference type="GO" id="GO:0015031">
    <property type="term" value="P:protein transport"/>
    <property type="evidence" value="ECO:0007669"/>
    <property type="project" value="UniProtKB-KW"/>
</dbReference>
<proteinExistence type="inferred from homology"/>
<dbReference type="GO" id="GO:0005886">
    <property type="term" value="C:plasma membrane"/>
    <property type="evidence" value="ECO:0007669"/>
    <property type="project" value="UniProtKB-SubCell"/>
</dbReference>
<keyword evidence="15" id="KW-1185">Reference proteome</keyword>
<organism evidence="14 15">
    <name type="scientific">Parasphingopyxis lamellibrachiae</name>
    <dbReference type="NCBI Taxonomy" id="680125"/>
    <lineage>
        <taxon>Bacteria</taxon>
        <taxon>Pseudomonadati</taxon>
        <taxon>Pseudomonadota</taxon>
        <taxon>Alphaproteobacteria</taxon>
        <taxon>Sphingomonadales</taxon>
        <taxon>Sphingomonadaceae</taxon>
        <taxon>Parasphingopyxis</taxon>
    </lineage>
</organism>
<keyword evidence="6" id="KW-1003">Cell membrane</keyword>
<keyword evidence="9 12" id="KW-0653">Protein transport</keyword>
<comment type="caution">
    <text evidence="14">The sequence shown here is derived from an EMBL/GenBank/DDBJ whole genome shotgun (WGS) entry which is preliminary data.</text>
</comment>
<feature type="transmembrane region" description="Helical" evidence="13">
    <location>
        <begin position="20"/>
        <end position="39"/>
    </location>
</feature>
<dbReference type="Pfam" id="PF02472">
    <property type="entry name" value="ExbD"/>
    <property type="match status" value="1"/>
</dbReference>
<evidence type="ECO:0000256" key="8">
    <source>
        <dbReference type="ARBA" id="ARBA00022692"/>
    </source>
</evidence>
<comment type="subunit">
    <text evidence="4">The accessory proteins ExbB and ExbD seem to form a complex with TonB.</text>
</comment>
<evidence type="ECO:0000256" key="6">
    <source>
        <dbReference type="ARBA" id="ARBA00022475"/>
    </source>
</evidence>
<dbReference type="AlphaFoldDB" id="A0A3D9FH81"/>
<evidence type="ECO:0000256" key="7">
    <source>
        <dbReference type="ARBA" id="ARBA00022519"/>
    </source>
</evidence>
<comment type="similarity">
    <text evidence="3 12">Belongs to the ExbD/TolR family.</text>
</comment>
<gene>
    <name evidence="14" type="ORF">DFR46_1956</name>
</gene>